<feature type="repeat" description="WD" evidence="3">
    <location>
        <begin position="119"/>
        <end position="150"/>
    </location>
</feature>
<evidence type="ECO:0000313" key="5">
    <source>
        <dbReference type="Proteomes" id="UP001331761"/>
    </source>
</evidence>
<dbReference type="Gene3D" id="2.130.10.10">
    <property type="entry name" value="YVTN repeat-like/Quinoprotein amine dehydrogenase"/>
    <property type="match status" value="2"/>
</dbReference>
<dbReference type="GO" id="GO:0006261">
    <property type="term" value="P:DNA-templated DNA replication"/>
    <property type="evidence" value="ECO:0007669"/>
    <property type="project" value="TreeGrafter"/>
</dbReference>
<dbReference type="Proteomes" id="UP001331761">
    <property type="component" value="Unassembled WGS sequence"/>
</dbReference>
<keyword evidence="2" id="KW-0677">Repeat</keyword>
<name>A0AAN8IFH5_TRICO</name>
<protein>
    <submittedName>
        <fullName evidence="4">WD domain G-beta repeat protein</fullName>
    </submittedName>
</protein>
<keyword evidence="5" id="KW-1185">Reference proteome</keyword>
<dbReference type="InterPro" id="IPR045227">
    <property type="entry name" value="WDR18/Ipi3/RID3"/>
</dbReference>
<dbReference type="InterPro" id="IPR015943">
    <property type="entry name" value="WD40/YVTN_repeat-like_dom_sf"/>
</dbReference>
<accession>A0AAN8IFH5</accession>
<dbReference type="EMBL" id="WIXE01022594">
    <property type="protein sequence ID" value="KAK5967337.1"/>
    <property type="molecule type" value="Genomic_DNA"/>
</dbReference>
<sequence length="281" mass="30245">MSEKLLVAASSSDPFSVIVVDPRTGVALWSYKGSELQGSAIGNAITLGTSGDHLIVSVRDRPLIHAFAVHPRDRYHHKTVVSGTISALCTLRDGSMLFAAIGTQIFVWSLGSGELLAAVDAHYQSVTRLSLSSDESILFTASTDGTVSCYLISDMISHDRDHSIIPVRKWRAHSLAVRGLSVSSGANPRVATCGLDHVATIHSVSLDEVLLRISADRPLTACEIDPAETRLFLGSDTGSIAQINLYALVSCFPLLRVIDMALLFLSLQPLSQLQKFFNTVT</sequence>
<organism evidence="4 5">
    <name type="scientific">Trichostrongylus colubriformis</name>
    <name type="common">Black scour worm</name>
    <dbReference type="NCBI Taxonomy" id="6319"/>
    <lineage>
        <taxon>Eukaryota</taxon>
        <taxon>Metazoa</taxon>
        <taxon>Ecdysozoa</taxon>
        <taxon>Nematoda</taxon>
        <taxon>Chromadorea</taxon>
        <taxon>Rhabditida</taxon>
        <taxon>Rhabditina</taxon>
        <taxon>Rhabditomorpha</taxon>
        <taxon>Strongyloidea</taxon>
        <taxon>Trichostrongylidae</taxon>
        <taxon>Trichostrongylus</taxon>
    </lineage>
</organism>
<reference evidence="4 5" key="1">
    <citation type="submission" date="2019-10" db="EMBL/GenBank/DDBJ databases">
        <title>Assembly and Annotation for the nematode Trichostrongylus colubriformis.</title>
        <authorList>
            <person name="Martin J."/>
        </authorList>
    </citation>
    <scope>NUCLEOTIDE SEQUENCE [LARGE SCALE GENOMIC DNA]</scope>
    <source>
        <strain evidence="4">G859</strain>
        <tissue evidence="4">Whole worm</tissue>
    </source>
</reference>
<dbReference type="PANTHER" id="PTHR18763">
    <property type="entry name" value="WD-REPEAT PROTEIN 18"/>
    <property type="match status" value="1"/>
</dbReference>
<dbReference type="SMART" id="SM00320">
    <property type="entry name" value="WD40"/>
    <property type="match status" value="2"/>
</dbReference>
<gene>
    <name evidence="4" type="ORF">GCK32_007159</name>
</gene>
<dbReference type="AlphaFoldDB" id="A0AAN8IFH5"/>
<dbReference type="GO" id="GO:0006364">
    <property type="term" value="P:rRNA processing"/>
    <property type="evidence" value="ECO:0007669"/>
    <property type="project" value="TreeGrafter"/>
</dbReference>
<keyword evidence="1 3" id="KW-0853">WD repeat</keyword>
<dbReference type="PANTHER" id="PTHR18763:SF0">
    <property type="entry name" value="WD REPEAT-CONTAINING PROTEIN 18"/>
    <property type="match status" value="1"/>
</dbReference>
<proteinExistence type="predicted"/>
<dbReference type="GO" id="GO:0120330">
    <property type="term" value="C:rixosome complex"/>
    <property type="evidence" value="ECO:0007669"/>
    <property type="project" value="TreeGrafter"/>
</dbReference>
<dbReference type="PROSITE" id="PS50082">
    <property type="entry name" value="WD_REPEATS_2"/>
    <property type="match status" value="1"/>
</dbReference>
<dbReference type="InterPro" id="IPR011047">
    <property type="entry name" value="Quinoprotein_ADH-like_sf"/>
</dbReference>
<dbReference type="InterPro" id="IPR001680">
    <property type="entry name" value="WD40_rpt"/>
</dbReference>
<comment type="caution">
    <text evidence="4">The sequence shown here is derived from an EMBL/GenBank/DDBJ whole genome shotgun (WGS) entry which is preliminary data.</text>
</comment>
<dbReference type="GO" id="GO:0005656">
    <property type="term" value="C:nuclear pre-replicative complex"/>
    <property type="evidence" value="ECO:0007669"/>
    <property type="project" value="TreeGrafter"/>
</dbReference>
<evidence type="ECO:0000313" key="4">
    <source>
        <dbReference type="EMBL" id="KAK5967337.1"/>
    </source>
</evidence>
<dbReference type="SUPFAM" id="SSF50998">
    <property type="entry name" value="Quinoprotein alcohol dehydrogenase-like"/>
    <property type="match status" value="1"/>
</dbReference>
<evidence type="ECO:0000256" key="1">
    <source>
        <dbReference type="ARBA" id="ARBA00022574"/>
    </source>
</evidence>
<evidence type="ECO:0000256" key="2">
    <source>
        <dbReference type="ARBA" id="ARBA00022737"/>
    </source>
</evidence>
<dbReference type="Pfam" id="PF00400">
    <property type="entry name" value="WD40"/>
    <property type="match status" value="1"/>
</dbReference>
<evidence type="ECO:0000256" key="3">
    <source>
        <dbReference type="PROSITE-ProRule" id="PRU00221"/>
    </source>
</evidence>